<gene>
    <name evidence="10" type="ORF">J2Z71_000361</name>
</gene>
<dbReference type="Gene3D" id="1.10.287.1260">
    <property type="match status" value="1"/>
</dbReference>
<dbReference type="InterPro" id="IPR010920">
    <property type="entry name" value="LSM_dom_sf"/>
</dbReference>
<dbReference type="InterPro" id="IPR006685">
    <property type="entry name" value="MscS_channel_2nd"/>
</dbReference>
<dbReference type="Proteomes" id="UP001519306">
    <property type="component" value="Unassembled WGS sequence"/>
</dbReference>
<dbReference type="InterPro" id="IPR011066">
    <property type="entry name" value="MscS_channel_C_sf"/>
</dbReference>
<feature type="domain" description="Mechanosensitive ion channel MscS" evidence="8">
    <location>
        <begin position="115"/>
        <end position="177"/>
    </location>
</feature>
<keyword evidence="3" id="KW-1003">Cell membrane</keyword>
<name>A0ABS4KAN3_9FIRM</name>
<dbReference type="InterPro" id="IPR045276">
    <property type="entry name" value="YbiO_bact"/>
</dbReference>
<evidence type="ECO:0000256" key="3">
    <source>
        <dbReference type="ARBA" id="ARBA00022475"/>
    </source>
</evidence>
<dbReference type="Pfam" id="PF00924">
    <property type="entry name" value="MS_channel_2nd"/>
    <property type="match status" value="1"/>
</dbReference>
<organism evidence="10 11">
    <name type="scientific">Peptoniphilus stercorisuis</name>
    <dbReference type="NCBI Taxonomy" id="1436965"/>
    <lineage>
        <taxon>Bacteria</taxon>
        <taxon>Bacillati</taxon>
        <taxon>Bacillota</taxon>
        <taxon>Tissierellia</taxon>
        <taxon>Tissierellales</taxon>
        <taxon>Peptoniphilaceae</taxon>
        <taxon>Peptoniphilus</taxon>
    </lineage>
</organism>
<evidence type="ECO:0000256" key="7">
    <source>
        <dbReference type="SAM" id="Phobius"/>
    </source>
</evidence>
<dbReference type="Gene3D" id="2.30.30.60">
    <property type="match status" value="1"/>
</dbReference>
<evidence type="ECO:0000256" key="6">
    <source>
        <dbReference type="ARBA" id="ARBA00023136"/>
    </source>
</evidence>
<evidence type="ECO:0000313" key="10">
    <source>
        <dbReference type="EMBL" id="MBP2024838.1"/>
    </source>
</evidence>
<keyword evidence="11" id="KW-1185">Reference proteome</keyword>
<comment type="subcellular location">
    <subcellularLocation>
        <location evidence="1">Cell membrane</location>
        <topology evidence="1">Multi-pass membrane protein</topology>
    </subcellularLocation>
</comment>
<proteinExistence type="inferred from homology"/>
<keyword evidence="4 7" id="KW-0812">Transmembrane</keyword>
<evidence type="ECO:0000256" key="1">
    <source>
        <dbReference type="ARBA" id="ARBA00004651"/>
    </source>
</evidence>
<evidence type="ECO:0000256" key="5">
    <source>
        <dbReference type="ARBA" id="ARBA00022989"/>
    </source>
</evidence>
<keyword evidence="6 7" id="KW-0472">Membrane</keyword>
<dbReference type="InterPro" id="IPR049142">
    <property type="entry name" value="MS_channel_1st"/>
</dbReference>
<dbReference type="PANTHER" id="PTHR30460:SF0">
    <property type="entry name" value="MODERATE CONDUCTANCE MECHANOSENSITIVE CHANNEL YBIO"/>
    <property type="match status" value="1"/>
</dbReference>
<evidence type="ECO:0000256" key="2">
    <source>
        <dbReference type="ARBA" id="ARBA00008017"/>
    </source>
</evidence>
<accession>A0ABS4KAN3</accession>
<evidence type="ECO:0000313" key="11">
    <source>
        <dbReference type="Proteomes" id="UP001519306"/>
    </source>
</evidence>
<dbReference type="SUPFAM" id="SSF82689">
    <property type="entry name" value="Mechanosensitive channel protein MscS (YggB), C-terminal domain"/>
    <property type="match status" value="1"/>
</dbReference>
<feature type="transmembrane region" description="Helical" evidence="7">
    <location>
        <begin position="74"/>
        <end position="92"/>
    </location>
</feature>
<dbReference type="RefSeq" id="WP_210060146.1">
    <property type="nucleotide sequence ID" value="NZ_JAGGLJ010000003.1"/>
</dbReference>
<keyword evidence="5 7" id="KW-1133">Transmembrane helix</keyword>
<dbReference type="Pfam" id="PF21088">
    <property type="entry name" value="MS_channel_1st"/>
    <property type="match status" value="1"/>
</dbReference>
<dbReference type="SUPFAM" id="SSF50182">
    <property type="entry name" value="Sm-like ribonucleoproteins"/>
    <property type="match status" value="1"/>
</dbReference>
<comment type="similarity">
    <text evidence="2">Belongs to the MscS (TC 1.A.23) family.</text>
</comment>
<dbReference type="InterPro" id="IPR023408">
    <property type="entry name" value="MscS_beta-dom_sf"/>
</dbReference>
<dbReference type="PANTHER" id="PTHR30460">
    <property type="entry name" value="MODERATE CONDUCTANCE MECHANOSENSITIVE CHANNEL YBIO"/>
    <property type="match status" value="1"/>
</dbReference>
<dbReference type="Gene3D" id="3.30.70.100">
    <property type="match status" value="1"/>
</dbReference>
<comment type="caution">
    <text evidence="10">The sequence shown here is derived from an EMBL/GenBank/DDBJ whole genome shotgun (WGS) entry which is preliminary data.</text>
</comment>
<feature type="transmembrane region" description="Helical" evidence="7">
    <location>
        <begin position="25"/>
        <end position="47"/>
    </location>
</feature>
<sequence>MTRFTEDFSRYIRSEAGNLNVLGKILGIVVIFIAAYIISKVVSALISRKLYSKSMKKYNSYSRIVTIMELIKKIIKILIYFVAIMTVMELIGIKTTSILATVGVGSLALSFGAQNLVKDVINGFFIIVEDQYAVGDLIEISGFEGHVEELGLRCTRLRDFNGMLHIIPNGTISIVTNKQRGTMRSKVDVQIDIKEDPEVVIALIEESLIGLSDDPIVIKGPNVWGITLNTERGYTVSAVAYSRITDKTNLEYEMRKRIIKILNKNNIKLPQVRGNVNEVS</sequence>
<dbReference type="SUPFAM" id="SSF82861">
    <property type="entry name" value="Mechanosensitive channel protein MscS (YggB), transmembrane region"/>
    <property type="match status" value="1"/>
</dbReference>
<evidence type="ECO:0000259" key="8">
    <source>
        <dbReference type="Pfam" id="PF00924"/>
    </source>
</evidence>
<protein>
    <submittedName>
        <fullName evidence="10">Small conductance mechanosensitive channel</fullName>
    </submittedName>
</protein>
<evidence type="ECO:0000259" key="9">
    <source>
        <dbReference type="Pfam" id="PF21088"/>
    </source>
</evidence>
<dbReference type="EMBL" id="JAGGLJ010000003">
    <property type="protein sequence ID" value="MBP2024838.1"/>
    <property type="molecule type" value="Genomic_DNA"/>
</dbReference>
<evidence type="ECO:0000256" key="4">
    <source>
        <dbReference type="ARBA" id="ARBA00022692"/>
    </source>
</evidence>
<dbReference type="InterPro" id="IPR011014">
    <property type="entry name" value="MscS_channel_TM-2"/>
</dbReference>
<reference evidence="10 11" key="1">
    <citation type="submission" date="2021-03" db="EMBL/GenBank/DDBJ databases">
        <title>Genomic Encyclopedia of Type Strains, Phase IV (KMG-IV): sequencing the most valuable type-strain genomes for metagenomic binning, comparative biology and taxonomic classification.</title>
        <authorList>
            <person name="Goeker M."/>
        </authorList>
    </citation>
    <scope>NUCLEOTIDE SEQUENCE [LARGE SCALE GENOMIC DNA]</scope>
    <source>
        <strain evidence="10 11">DSM 27563</strain>
    </source>
</reference>
<feature type="domain" description="Mechanosensitive ion channel transmembrane helices 2/3" evidence="9">
    <location>
        <begin position="73"/>
        <end position="114"/>
    </location>
</feature>